<reference evidence="2" key="1">
    <citation type="journal article" date="2019" name="Int. J. Syst. Evol. Microbiol.">
        <title>The Global Catalogue of Microorganisms (GCM) 10K type strain sequencing project: providing services to taxonomists for standard genome sequencing and annotation.</title>
        <authorList>
            <consortium name="The Broad Institute Genomics Platform"/>
            <consortium name="The Broad Institute Genome Sequencing Center for Infectious Disease"/>
            <person name="Wu L."/>
            <person name="Ma J."/>
        </authorList>
    </citation>
    <scope>NUCLEOTIDE SEQUENCE [LARGE SCALE GENOMIC DNA]</scope>
    <source>
        <strain evidence="2">NBRC 103632</strain>
    </source>
</reference>
<protein>
    <submittedName>
        <fullName evidence="1">Uncharacterized protein</fullName>
    </submittedName>
</protein>
<dbReference type="AlphaFoldDB" id="A0AA37WQF1"/>
<evidence type="ECO:0000313" key="1">
    <source>
        <dbReference type="EMBL" id="GLS69236.1"/>
    </source>
</evidence>
<gene>
    <name evidence="1" type="ORF">GCM10007890_12480</name>
</gene>
<organism evidence="1 2">
    <name type="scientific">Methylobacterium tardum</name>
    <dbReference type="NCBI Taxonomy" id="374432"/>
    <lineage>
        <taxon>Bacteria</taxon>
        <taxon>Pseudomonadati</taxon>
        <taxon>Pseudomonadota</taxon>
        <taxon>Alphaproteobacteria</taxon>
        <taxon>Hyphomicrobiales</taxon>
        <taxon>Methylobacteriaceae</taxon>
        <taxon>Methylobacterium</taxon>
    </lineage>
</organism>
<keyword evidence="2" id="KW-1185">Reference proteome</keyword>
<comment type="caution">
    <text evidence="1">The sequence shown here is derived from an EMBL/GenBank/DDBJ whole genome shotgun (WGS) entry which is preliminary data.</text>
</comment>
<dbReference type="EMBL" id="BSPL01000010">
    <property type="protein sequence ID" value="GLS69236.1"/>
    <property type="molecule type" value="Genomic_DNA"/>
</dbReference>
<accession>A0AA37WQF1</accession>
<proteinExistence type="predicted"/>
<name>A0AA37WQF1_9HYPH</name>
<dbReference type="RefSeq" id="WP_238196960.1">
    <property type="nucleotide sequence ID" value="NZ_BPQZ01000014.1"/>
</dbReference>
<sequence>MTDEPDQTLSDEELDRLARKLFAEVRADSDEAKAGRALESAGAVAGDVLPGIPDWLMDASGDAGDGGGD</sequence>
<evidence type="ECO:0000313" key="2">
    <source>
        <dbReference type="Proteomes" id="UP001157440"/>
    </source>
</evidence>
<dbReference type="Proteomes" id="UP001157440">
    <property type="component" value="Unassembled WGS sequence"/>
</dbReference>